<dbReference type="KEGG" id="nei:BG910_00670"/>
<keyword evidence="2" id="KW-1185">Reference proteome</keyword>
<dbReference type="EMBL" id="CP022278">
    <property type="protein sequence ID" value="ASK26454.1"/>
    <property type="molecule type" value="Genomic_DNA"/>
</dbReference>
<accession>A0A220RZ33</accession>
<dbReference type="Proteomes" id="UP000198238">
    <property type="component" value="Chromosome"/>
</dbReference>
<reference evidence="1 2" key="1">
    <citation type="submission" date="2017-06" db="EMBL/GenBank/DDBJ databases">
        <title>Neisseria chenwenguii sp. nov., isolated from the intestinal contents of Tibetan Plateau Pika in Yushu, Qinghai Province, China.</title>
        <authorList>
            <person name="Zhang G."/>
        </authorList>
    </citation>
    <scope>NUCLEOTIDE SEQUENCE [LARGE SCALE GENOMIC DNA]</scope>
    <source>
        <strain evidence="1 2">10023</strain>
    </source>
</reference>
<dbReference type="InterPro" id="IPR024775">
    <property type="entry name" value="DinB-like"/>
</dbReference>
<gene>
    <name evidence="1" type="ORF">BG910_00670</name>
</gene>
<name>A0A220RZ33_9NEIS</name>
<dbReference type="OrthoDB" id="9774685at2"/>
<dbReference type="Pfam" id="PF12867">
    <property type="entry name" value="DinB_2"/>
    <property type="match status" value="1"/>
</dbReference>
<dbReference type="InterPro" id="IPR034660">
    <property type="entry name" value="DinB/YfiT-like"/>
</dbReference>
<organism evidence="1 2">
    <name type="scientific">Neisseria chenwenguii</name>
    <dbReference type="NCBI Taxonomy" id="1853278"/>
    <lineage>
        <taxon>Bacteria</taxon>
        <taxon>Pseudomonadati</taxon>
        <taxon>Pseudomonadota</taxon>
        <taxon>Betaproteobacteria</taxon>
        <taxon>Neisseriales</taxon>
        <taxon>Neisseriaceae</taxon>
        <taxon>Neisseria</taxon>
    </lineage>
</organism>
<proteinExistence type="predicted"/>
<dbReference type="SUPFAM" id="SSF109854">
    <property type="entry name" value="DinB/YfiT-like putative metalloenzymes"/>
    <property type="match status" value="1"/>
</dbReference>
<dbReference type="AlphaFoldDB" id="A0A220RZ33"/>
<evidence type="ECO:0000313" key="2">
    <source>
        <dbReference type="Proteomes" id="UP000198238"/>
    </source>
</evidence>
<sequence>MQDHLEMLTDAAKRAQARLLAVLAGLSLEQINALPVREFAPSVKSVGWLVWHTAREQDLQIADLAGREPLWTAQGWNKRFGFDLPDDTQDWRHTPQEAAKVVIRDEAVLTGYLDTATQAVVDYLRQPDSASLAEIIDRNWNPPVTRAQRLVSIIDDAAMHSGQAVYARRLMGLAD</sequence>
<dbReference type="RefSeq" id="WP_089035177.1">
    <property type="nucleotide sequence ID" value="NZ_CP022278.1"/>
</dbReference>
<evidence type="ECO:0000313" key="1">
    <source>
        <dbReference type="EMBL" id="ASK26454.1"/>
    </source>
</evidence>
<dbReference type="Gene3D" id="1.20.120.450">
    <property type="entry name" value="dinb family like domain"/>
    <property type="match status" value="1"/>
</dbReference>
<protein>
    <submittedName>
        <fullName evidence="1">Uncharacterized protein</fullName>
    </submittedName>
</protein>